<dbReference type="PANTHER" id="PTHR19306:SF6">
    <property type="entry name" value="STRUCTURAL MAINTENANCE OF CHROMOSOMES PROTEIN 6"/>
    <property type="match status" value="1"/>
</dbReference>
<evidence type="ECO:0000256" key="3">
    <source>
        <dbReference type="ARBA" id="ARBA00006793"/>
    </source>
</evidence>
<evidence type="ECO:0000256" key="11">
    <source>
        <dbReference type="ARBA" id="ARBA00023242"/>
    </source>
</evidence>
<protein>
    <recommendedName>
        <fullName evidence="14">RecF/RecN/SMC N-terminal domain-containing protein</fullName>
    </recommendedName>
</protein>
<keyword evidence="8 12" id="KW-0175">Coiled coil</keyword>
<dbReference type="STRING" id="112090.W4FQ90"/>
<evidence type="ECO:0000313" key="15">
    <source>
        <dbReference type="EMBL" id="ETV68989.1"/>
    </source>
</evidence>
<comment type="subcellular location">
    <subcellularLocation>
        <location evidence="2">Chromosome</location>
    </subcellularLocation>
    <subcellularLocation>
        <location evidence="1">Nucleus</location>
    </subcellularLocation>
</comment>
<feature type="region of interest" description="Disordered" evidence="13">
    <location>
        <begin position="1"/>
        <end position="51"/>
    </location>
</feature>
<dbReference type="Gene3D" id="1.10.287.1490">
    <property type="match status" value="1"/>
</dbReference>
<evidence type="ECO:0000256" key="13">
    <source>
        <dbReference type="SAM" id="MobiDB-lite"/>
    </source>
</evidence>
<dbReference type="InterPro" id="IPR027417">
    <property type="entry name" value="P-loop_NTPase"/>
</dbReference>
<dbReference type="GO" id="GO:0003684">
    <property type="term" value="F:damaged DNA binding"/>
    <property type="evidence" value="ECO:0007669"/>
    <property type="project" value="TreeGrafter"/>
</dbReference>
<dbReference type="InterPro" id="IPR003395">
    <property type="entry name" value="RecF/RecN/SMC_N"/>
</dbReference>
<proteinExistence type="inferred from homology"/>
<dbReference type="AlphaFoldDB" id="W4FQ90"/>
<dbReference type="GO" id="GO:0030915">
    <property type="term" value="C:Smc5-Smc6 complex"/>
    <property type="evidence" value="ECO:0007669"/>
    <property type="project" value="TreeGrafter"/>
</dbReference>
<dbReference type="PANTHER" id="PTHR19306">
    <property type="entry name" value="STRUCTURAL MAINTENANCE OF CHROMOSOMES 5,6 SMC5, SMC6"/>
    <property type="match status" value="1"/>
</dbReference>
<dbReference type="GO" id="GO:0035861">
    <property type="term" value="C:site of double-strand break"/>
    <property type="evidence" value="ECO:0007669"/>
    <property type="project" value="TreeGrafter"/>
</dbReference>
<keyword evidence="10" id="KW-0234">DNA repair</keyword>
<evidence type="ECO:0000256" key="9">
    <source>
        <dbReference type="ARBA" id="ARBA00023172"/>
    </source>
</evidence>
<dbReference type="GO" id="GO:0005524">
    <property type="term" value="F:ATP binding"/>
    <property type="evidence" value="ECO:0007669"/>
    <property type="project" value="UniProtKB-KW"/>
</dbReference>
<dbReference type="Gene3D" id="3.40.50.300">
    <property type="entry name" value="P-loop containing nucleotide triphosphate hydrolases"/>
    <property type="match status" value="2"/>
</dbReference>
<dbReference type="GeneID" id="20817140"/>
<evidence type="ECO:0000256" key="8">
    <source>
        <dbReference type="ARBA" id="ARBA00023054"/>
    </source>
</evidence>
<evidence type="ECO:0000256" key="12">
    <source>
        <dbReference type="SAM" id="Coils"/>
    </source>
</evidence>
<evidence type="ECO:0000256" key="1">
    <source>
        <dbReference type="ARBA" id="ARBA00004123"/>
    </source>
</evidence>
<reference evidence="15" key="1">
    <citation type="submission" date="2013-12" db="EMBL/GenBank/DDBJ databases">
        <title>The Genome Sequence of Aphanomyces astaci APO3.</title>
        <authorList>
            <consortium name="The Broad Institute Genomics Platform"/>
            <person name="Russ C."/>
            <person name="Tyler B."/>
            <person name="van West P."/>
            <person name="Dieguez-Uribeondo J."/>
            <person name="Young S.K."/>
            <person name="Zeng Q."/>
            <person name="Gargeya S."/>
            <person name="Fitzgerald M."/>
            <person name="Abouelleil A."/>
            <person name="Alvarado L."/>
            <person name="Chapman S.B."/>
            <person name="Gainer-Dewar J."/>
            <person name="Goldberg J."/>
            <person name="Griggs A."/>
            <person name="Gujja S."/>
            <person name="Hansen M."/>
            <person name="Howarth C."/>
            <person name="Imamovic A."/>
            <person name="Ireland A."/>
            <person name="Larimer J."/>
            <person name="McCowan C."/>
            <person name="Murphy C."/>
            <person name="Pearson M."/>
            <person name="Poon T.W."/>
            <person name="Priest M."/>
            <person name="Roberts A."/>
            <person name="Saif S."/>
            <person name="Shea T."/>
            <person name="Sykes S."/>
            <person name="Wortman J."/>
            <person name="Nusbaum C."/>
            <person name="Birren B."/>
        </authorList>
    </citation>
    <scope>NUCLEOTIDE SEQUENCE [LARGE SCALE GENOMIC DNA]</scope>
    <source>
        <strain evidence="15">APO3</strain>
    </source>
</reference>
<organism evidence="15">
    <name type="scientific">Aphanomyces astaci</name>
    <name type="common">Crayfish plague agent</name>
    <dbReference type="NCBI Taxonomy" id="112090"/>
    <lineage>
        <taxon>Eukaryota</taxon>
        <taxon>Sar</taxon>
        <taxon>Stramenopiles</taxon>
        <taxon>Oomycota</taxon>
        <taxon>Saprolegniomycetes</taxon>
        <taxon>Saprolegniales</taxon>
        <taxon>Verrucalvaceae</taxon>
        <taxon>Aphanomyces</taxon>
    </lineage>
</organism>
<dbReference type="RefSeq" id="XP_009841448.1">
    <property type="nucleotide sequence ID" value="XM_009843146.1"/>
</dbReference>
<keyword evidence="5" id="KW-0547">Nucleotide-binding</keyword>
<dbReference type="GO" id="GO:0000724">
    <property type="term" value="P:double-strand break repair via homologous recombination"/>
    <property type="evidence" value="ECO:0007669"/>
    <property type="project" value="TreeGrafter"/>
</dbReference>
<dbReference type="GO" id="GO:0005634">
    <property type="term" value="C:nucleus"/>
    <property type="evidence" value="ECO:0007669"/>
    <property type="project" value="UniProtKB-SubCell"/>
</dbReference>
<feature type="domain" description="RecF/RecN/SMC N-terminal" evidence="14">
    <location>
        <begin position="58"/>
        <end position="1104"/>
    </location>
</feature>
<dbReference type="SUPFAM" id="SSF52540">
    <property type="entry name" value="P-loop containing nucleoside triphosphate hydrolases"/>
    <property type="match status" value="1"/>
</dbReference>
<keyword evidence="9" id="KW-0233">DNA recombination</keyword>
<sequence length="1117" mass="127683">MAANSAKARKRHAGDSPSSVYVLPSDASDEDDFAHVGSSQSSQSQSQTSLDRSEMGVIEEIYCENFMCHRKMVVKLGRNINFITGENGSGKSAIIAALQICLGASARTTHRGKSLKNLIRNSDQGEQPRSALVRITLLNDGKGTDAFRPEQFGTRIQVERLIRIEGTAEYRLKDMDGRVVSKAKADLEAMLDHLNIQIDNPCAVLDQENAKLFLKGDPADKYKFFLQSTDLYKMRAVFAKIEDETNVRKESTLEHEGRKVQLLQQAHAQAVKMYEKAQSFAHLEEKLVSVKHHLAWSFVRVKETEYETLREELEQCQTKADSYKKHMAKYQAQVEVLTADQHHLNESLELETEKLADLDKQQQELKHRQRQLRYPQQIKEAERKQLEHNLQKSKKRLVEIEKDKLKKRQRYQEYMSSLEHKQAQSAKELDSVQLRLDDALDQKRHLEERGNVDFSAELNRLTEELDTCKGQRRDCKSERERVGARLHSIRDQSKNRLLAFGNGVPYLNQLIEENLDRFSQPPIGPLGLYVSIPEHRKHWTLAVELILKNVLNSYLVASGPDKALFDRLKAKAKCGQVSILIAKRSSHKYSGLHVPTGSLQEHAVASIVSVDDPNVFNALVDIAKIESKLIFDSRKEGEERTIASSSTSGSRSVQFYANVSEVYMPNGDKFFARRGNLGFIANKTMKHARILSQDHSAEENELADRLQVLDRHYEVLQRDEENMIRRRNALNRDQEEHERKMSEVNRRIHTLETDLNRLKRQQDQSMDTSIGDTTMLDDEKTELEFEMDTMHTRLQVLNDELEHDNPELAVISTDLSTLQATERSIHTRLNELKDQTMGLYQRLMQAKAKQVKATQQVDRLDGEIARKAAEVATAAAQVQDSVDKASSICGRIEDVEHPSYYNAQIHELNHRMTVEKAQFDHMDLCELELDVQEKAGKLNQKAIEFKNLSDNVHHVSAMLVKRKLKWAALRKEIATRTSLGFNKFMMKRDFAGKLKFDHTGQRLDVAVVRNKEGGTKLSVVNDMKQLSGGERSFTQVSLLMALGECIECPFRVMDEFDVFMDSINRTLTLKLLIETAKTEATKQFIFVTPNDLSSIKEDSMVKIQKLLPPRDRQLGRT</sequence>
<evidence type="ECO:0000256" key="4">
    <source>
        <dbReference type="ARBA" id="ARBA00022454"/>
    </source>
</evidence>
<evidence type="ECO:0000256" key="6">
    <source>
        <dbReference type="ARBA" id="ARBA00022763"/>
    </source>
</evidence>
<dbReference type="OrthoDB" id="10072614at2759"/>
<feature type="coiled-coil region" evidence="12">
    <location>
        <begin position="829"/>
        <end position="863"/>
    </location>
</feature>
<evidence type="ECO:0000256" key="5">
    <source>
        <dbReference type="ARBA" id="ARBA00022741"/>
    </source>
</evidence>
<evidence type="ECO:0000256" key="7">
    <source>
        <dbReference type="ARBA" id="ARBA00022840"/>
    </source>
</evidence>
<feature type="compositionally biased region" description="Low complexity" evidence="13">
    <location>
        <begin position="38"/>
        <end position="49"/>
    </location>
</feature>
<evidence type="ECO:0000256" key="10">
    <source>
        <dbReference type="ARBA" id="ARBA00023204"/>
    </source>
</evidence>
<comment type="similarity">
    <text evidence="3">Belongs to the SMC family. SMC6 subfamily.</text>
</comment>
<dbReference type="VEuPathDB" id="FungiDB:H257_15144"/>
<keyword evidence="6" id="KW-0227">DNA damage</keyword>
<feature type="coiled-coil region" evidence="12">
    <location>
        <begin position="713"/>
        <end position="768"/>
    </location>
</feature>
<accession>W4FQ90</accession>
<dbReference type="Pfam" id="PF02463">
    <property type="entry name" value="SMC_N"/>
    <property type="match status" value="1"/>
</dbReference>
<dbReference type="GO" id="GO:0003697">
    <property type="term" value="F:single-stranded DNA binding"/>
    <property type="evidence" value="ECO:0007669"/>
    <property type="project" value="TreeGrafter"/>
</dbReference>
<keyword evidence="11" id="KW-0539">Nucleus</keyword>
<keyword evidence="7" id="KW-0067">ATP-binding</keyword>
<name>W4FQ90_APHAT</name>
<dbReference type="EMBL" id="KI913180">
    <property type="protein sequence ID" value="ETV68989.1"/>
    <property type="molecule type" value="Genomic_DNA"/>
</dbReference>
<gene>
    <name evidence="15" type="ORF">H257_15144</name>
</gene>
<feature type="coiled-coil region" evidence="12">
    <location>
        <begin position="299"/>
        <end position="478"/>
    </location>
</feature>
<evidence type="ECO:0000256" key="2">
    <source>
        <dbReference type="ARBA" id="ARBA00004286"/>
    </source>
</evidence>
<evidence type="ECO:0000259" key="14">
    <source>
        <dbReference type="Pfam" id="PF02463"/>
    </source>
</evidence>
<keyword evidence="4" id="KW-0158">Chromosome</keyword>